<dbReference type="Gene3D" id="2.40.50.100">
    <property type="match status" value="1"/>
</dbReference>
<dbReference type="InterPro" id="IPR050709">
    <property type="entry name" value="Biotin_Carboxyl_Carrier/Decarb"/>
</dbReference>
<keyword evidence="1" id="KW-0092">Biotin</keyword>
<evidence type="ECO:0000313" key="3">
    <source>
        <dbReference type="EMBL" id="KIZ40829.1"/>
    </source>
</evidence>
<dbReference type="Pfam" id="PF00364">
    <property type="entry name" value="Biotin_lipoyl"/>
    <property type="match status" value="1"/>
</dbReference>
<feature type="domain" description="Lipoyl-binding" evidence="2">
    <location>
        <begin position="1"/>
        <end position="69"/>
    </location>
</feature>
<dbReference type="EMBL" id="JXXE01000333">
    <property type="protein sequence ID" value="KIZ40829.1"/>
    <property type="molecule type" value="Genomic_DNA"/>
</dbReference>
<evidence type="ECO:0000259" key="2">
    <source>
        <dbReference type="PROSITE" id="PS50968"/>
    </source>
</evidence>
<dbReference type="Proteomes" id="UP000032515">
    <property type="component" value="Unassembled WGS sequence"/>
</dbReference>
<sequence length="69" mass="7087">MELKAKMPSKVESIAVAVGDVIKTGTPVAVLEAMKMKSPLVCPIDGTVKSIAVAVGDRVKPGAIIVVVE</sequence>
<dbReference type="PROSITE" id="PS50968">
    <property type="entry name" value="BIOTINYL_LIPOYL"/>
    <property type="match status" value="1"/>
</dbReference>
<dbReference type="AlphaFoldDB" id="A0A0D7EJ29"/>
<dbReference type="InterPro" id="IPR011053">
    <property type="entry name" value="Single_hybrid_motif"/>
</dbReference>
<gene>
    <name evidence="3" type="ORF">OO17_16695</name>
</gene>
<comment type="caution">
    <text evidence="3">The sequence shown here is derived from an EMBL/GenBank/DDBJ whole genome shotgun (WGS) entry which is preliminary data.</text>
</comment>
<organism evidence="3 4">
    <name type="scientific">Rhodopseudomonas palustris</name>
    <dbReference type="NCBI Taxonomy" id="1076"/>
    <lineage>
        <taxon>Bacteria</taxon>
        <taxon>Pseudomonadati</taxon>
        <taxon>Pseudomonadota</taxon>
        <taxon>Alphaproteobacteria</taxon>
        <taxon>Hyphomicrobiales</taxon>
        <taxon>Nitrobacteraceae</taxon>
        <taxon>Rhodopseudomonas</taxon>
    </lineage>
</organism>
<protein>
    <submittedName>
        <fullName evidence="3">Biotin</fullName>
    </submittedName>
</protein>
<dbReference type="PATRIC" id="fig|1076.23.peg.3579"/>
<dbReference type="SUPFAM" id="SSF51230">
    <property type="entry name" value="Single hybrid motif"/>
    <property type="match status" value="1"/>
</dbReference>
<dbReference type="RefSeq" id="WP_044413354.1">
    <property type="nucleotide sequence ID" value="NZ_JXXE01000333.1"/>
</dbReference>
<dbReference type="CDD" id="cd06850">
    <property type="entry name" value="biotinyl_domain"/>
    <property type="match status" value="1"/>
</dbReference>
<dbReference type="PANTHER" id="PTHR45266">
    <property type="entry name" value="OXALOACETATE DECARBOXYLASE ALPHA CHAIN"/>
    <property type="match status" value="1"/>
</dbReference>
<evidence type="ECO:0000313" key="4">
    <source>
        <dbReference type="Proteomes" id="UP000032515"/>
    </source>
</evidence>
<reference evidence="3 4" key="1">
    <citation type="submission" date="2014-11" db="EMBL/GenBank/DDBJ databases">
        <title>Genomics and ecophysiology of heterotrophic nitrogen fixing bacteria isolated from estuarine surface water.</title>
        <authorList>
            <person name="Bentzon-Tilia M."/>
            <person name="Severin I."/>
            <person name="Hansen L.H."/>
            <person name="Riemann L."/>
        </authorList>
    </citation>
    <scope>NUCLEOTIDE SEQUENCE [LARGE SCALE GENOMIC DNA]</scope>
    <source>
        <strain evidence="3 4">BAL398</strain>
    </source>
</reference>
<dbReference type="OrthoDB" id="163546at2"/>
<proteinExistence type="predicted"/>
<dbReference type="InterPro" id="IPR000089">
    <property type="entry name" value="Biotin_lipoyl"/>
</dbReference>
<dbReference type="PANTHER" id="PTHR45266:SF3">
    <property type="entry name" value="OXALOACETATE DECARBOXYLASE ALPHA CHAIN"/>
    <property type="match status" value="1"/>
</dbReference>
<name>A0A0D7EJ29_RHOPL</name>
<evidence type="ECO:0000256" key="1">
    <source>
        <dbReference type="ARBA" id="ARBA00023267"/>
    </source>
</evidence>
<accession>A0A0D7EJ29</accession>